<proteinExistence type="predicted"/>
<keyword evidence="2" id="KW-1185">Reference proteome</keyword>
<evidence type="ECO:0000313" key="1">
    <source>
        <dbReference type="EMBL" id="QLY40452.1"/>
    </source>
</evidence>
<name>A0A7L6N4N2_9MOLU</name>
<evidence type="ECO:0000313" key="2">
    <source>
        <dbReference type="Proteomes" id="UP000512167"/>
    </source>
</evidence>
<organism evidence="1 2">
    <name type="scientific">Hujiaoplasma nucleasis</name>
    <dbReference type="NCBI Taxonomy" id="2725268"/>
    <lineage>
        <taxon>Bacteria</taxon>
        <taxon>Bacillati</taxon>
        <taxon>Mycoplasmatota</taxon>
        <taxon>Mollicutes</taxon>
        <taxon>Candidatus Izemoplasmatales</taxon>
        <taxon>Hujiaoplasmataceae</taxon>
        <taxon>Hujiaoplasma</taxon>
    </lineage>
</organism>
<dbReference type="AlphaFoldDB" id="A0A7L6N4N2"/>
<reference evidence="1 2" key="1">
    <citation type="submission" date="2020-04" db="EMBL/GenBank/DDBJ databases">
        <authorList>
            <person name="Zheng R.K."/>
            <person name="Sun C.M."/>
        </authorList>
    </citation>
    <scope>NUCLEOTIDE SEQUENCE [LARGE SCALE GENOMIC DNA]</scope>
    <source>
        <strain evidence="2">zrk29</strain>
    </source>
</reference>
<dbReference type="Proteomes" id="UP000512167">
    <property type="component" value="Chromosome"/>
</dbReference>
<dbReference type="RefSeq" id="WP_312031290.1">
    <property type="nucleotide sequence ID" value="NZ_CP051151.1"/>
</dbReference>
<protein>
    <submittedName>
        <fullName evidence="1">Uncharacterized protein</fullName>
    </submittedName>
</protein>
<sequence length="102" mass="12233">MQKHFSTKKRYLTDDEKRKRAIEFNEFCLDIEKVDVEEFVKSDIFDETIELKCLDCGFQEEIDYDIVSECWDTFMSDYPVSYCLKCNTSDVVPLDVYNRLKK</sequence>
<dbReference type="KEGG" id="tbk:HF295_06155"/>
<accession>A0A7L6N4N2</accession>
<dbReference type="EMBL" id="CP051151">
    <property type="protein sequence ID" value="QLY40452.1"/>
    <property type="molecule type" value="Genomic_DNA"/>
</dbReference>
<gene>
    <name evidence="1" type="ORF">HF295_06155</name>
</gene>